<proteinExistence type="evidence at transcript level"/>
<dbReference type="Gene3D" id="1.20.1050.10">
    <property type="match status" value="1"/>
</dbReference>
<name>A0A6A7G3J2_9CRUS</name>
<dbReference type="Pfam" id="PF00043">
    <property type="entry name" value="GST_C"/>
    <property type="match status" value="1"/>
</dbReference>
<dbReference type="PANTHER" id="PTHR43969:SF9">
    <property type="entry name" value="GLUTATHIONE S TRANSFERASE D10, ISOFORM A-RELATED"/>
    <property type="match status" value="1"/>
</dbReference>
<keyword evidence="5" id="KW-0808">Transferase</keyword>
<dbReference type="CDD" id="cd03045">
    <property type="entry name" value="GST_N_Delta_Epsilon"/>
    <property type="match status" value="1"/>
</dbReference>
<evidence type="ECO:0000259" key="3">
    <source>
        <dbReference type="PROSITE" id="PS50404"/>
    </source>
</evidence>
<dbReference type="PANTHER" id="PTHR43969">
    <property type="entry name" value="GLUTATHIONE S TRANSFERASE D10, ISOFORM A-RELATED"/>
    <property type="match status" value="1"/>
</dbReference>
<dbReference type="InterPro" id="IPR004046">
    <property type="entry name" value="GST_C"/>
</dbReference>
<dbReference type="PROSITE" id="PS50405">
    <property type="entry name" value="GST_CTER"/>
    <property type="match status" value="1"/>
</dbReference>
<dbReference type="SUPFAM" id="SSF47616">
    <property type="entry name" value="GST C-terminal domain-like"/>
    <property type="match status" value="1"/>
</dbReference>
<dbReference type="GO" id="GO:0006749">
    <property type="term" value="P:glutathione metabolic process"/>
    <property type="evidence" value="ECO:0007669"/>
    <property type="project" value="TreeGrafter"/>
</dbReference>
<reference evidence="5" key="1">
    <citation type="submission" date="2017-11" db="EMBL/GenBank/DDBJ databases">
        <title>The sensing device of the deep-sea amphipod.</title>
        <authorList>
            <person name="Kobayashi H."/>
            <person name="Nagahama T."/>
            <person name="Arai W."/>
            <person name="Sasagawa Y."/>
            <person name="Umeda M."/>
            <person name="Hayashi T."/>
            <person name="Nikaido I."/>
            <person name="Watanabe H."/>
            <person name="Oguri K."/>
            <person name="Kitazato H."/>
            <person name="Fujioka K."/>
            <person name="Kido Y."/>
            <person name="Takami H."/>
        </authorList>
    </citation>
    <scope>NUCLEOTIDE SEQUENCE</scope>
    <source>
        <tissue evidence="5">Whole body</tissue>
    </source>
</reference>
<dbReference type="SFLD" id="SFLDG01153">
    <property type="entry name" value="Main.4:_Theta-like"/>
    <property type="match status" value="1"/>
</dbReference>
<dbReference type="InterPro" id="IPR040079">
    <property type="entry name" value="Glutathione_S-Trfase"/>
</dbReference>
<dbReference type="CDD" id="cd03177">
    <property type="entry name" value="GST_C_Delta_Epsilon"/>
    <property type="match status" value="1"/>
</dbReference>
<dbReference type="InterPro" id="IPR004045">
    <property type="entry name" value="Glutathione_S-Trfase_N"/>
</dbReference>
<evidence type="ECO:0000259" key="4">
    <source>
        <dbReference type="PROSITE" id="PS50405"/>
    </source>
</evidence>
<dbReference type="Gene3D" id="3.40.30.10">
    <property type="entry name" value="Glutaredoxin"/>
    <property type="match status" value="1"/>
</dbReference>
<feature type="domain" description="GST N-terminal" evidence="3">
    <location>
        <begin position="2"/>
        <end position="83"/>
    </location>
</feature>
<dbReference type="Pfam" id="PF02798">
    <property type="entry name" value="GST_N"/>
    <property type="match status" value="1"/>
</dbReference>
<dbReference type="SUPFAM" id="SSF52833">
    <property type="entry name" value="Thioredoxin-like"/>
    <property type="match status" value="1"/>
</dbReference>
<dbReference type="EMBL" id="IACT01005664">
    <property type="protein sequence ID" value="LAC24812.1"/>
    <property type="molecule type" value="mRNA"/>
</dbReference>
<dbReference type="InterPro" id="IPR010987">
    <property type="entry name" value="Glutathione-S-Trfase_C-like"/>
</dbReference>
<dbReference type="InterPro" id="IPR036249">
    <property type="entry name" value="Thioredoxin-like_sf"/>
</dbReference>
<dbReference type="PROSITE" id="PS50404">
    <property type="entry name" value="GST_NTER"/>
    <property type="match status" value="1"/>
</dbReference>
<dbReference type="FunFam" id="3.40.30.10:FF:000034">
    <property type="entry name" value="glutathione S-transferase 1"/>
    <property type="match status" value="1"/>
</dbReference>
<organism evidence="5">
    <name type="scientific">Hirondellea gigas</name>
    <dbReference type="NCBI Taxonomy" id="1518452"/>
    <lineage>
        <taxon>Eukaryota</taxon>
        <taxon>Metazoa</taxon>
        <taxon>Ecdysozoa</taxon>
        <taxon>Arthropoda</taxon>
        <taxon>Crustacea</taxon>
        <taxon>Multicrustacea</taxon>
        <taxon>Malacostraca</taxon>
        <taxon>Eumalacostraca</taxon>
        <taxon>Peracarida</taxon>
        <taxon>Amphipoda</taxon>
        <taxon>Amphilochidea</taxon>
        <taxon>Lysianassida</taxon>
        <taxon>Lysianassidira</taxon>
        <taxon>Lysianassoidea</taxon>
        <taxon>Lysianassidae</taxon>
        <taxon>Hirondellea</taxon>
    </lineage>
</organism>
<dbReference type="FunFam" id="1.20.1050.10:FF:000007">
    <property type="entry name" value="Glutathione S-transferase 1-1"/>
    <property type="match status" value="1"/>
</dbReference>
<accession>A0A6A7G3J2</accession>
<dbReference type="AlphaFoldDB" id="A0A6A7G3J2"/>
<dbReference type="SFLD" id="SFLDS00019">
    <property type="entry name" value="Glutathione_Transferase_(cytos"/>
    <property type="match status" value="1"/>
</dbReference>
<dbReference type="GO" id="GO:0004364">
    <property type="term" value="F:glutathione transferase activity"/>
    <property type="evidence" value="ECO:0007669"/>
    <property type="project" value="TreeGrafter"/>
</dbReference>
<feature type="domain" description="GST C-terminal" evidence="4">
    <location>
        <begin position="89"/>
        <end position="210"/>
    </location>
</feature>
<sequence>MSSVDCYYMAASPPCRAVQLTAKSLGIELNLKPMDLMKKQQLEPEFLQLNPQHCIPTIVDGDFVLWESRAISCYLANKYGKDDTLYPKDPKARSLVDKLLYFDMGTLYLRFGEYVYPVLFLTEKPEPEKLEKLQEALQWFDTLLNNQQYAAPGPRPTIADHSLAATVATIQATGVSLDAYGNVASWVSRCQDSMPGWDQNLEGAQQFGAFFKLRLPEAKYYHH</sequence>
<dbReference type="SFLD" id="SFLDG00358">
    <property type="entry name" value="Main_(cytGST)"/>
    <property type="match status" value="1"/>
</dbReference>
<comment type="subunit">
    <text evidence="1">Homodimer.</text>
</comment>
<comment type="similarity">
    <text evidence="2">Belongs to the GST superfamily.</text>
</comment>
<evidence type="ECO:0000313" key="5">
    <source>
        <dbReference type="EMBL" id="LAC24812.1"/>
    </source>
</evidence>
<evidence type="ECO:0000256" key="1">
    <source>
        <dbReference type="ARBA" id="ARBA00011738"/>
    </source>
</evidence>
<dbReference type="InterPro" id="IPR036282">
    <property type="entry name" value="Glutathione-S-Trfase_C_sf"/>
</dbReference>
<evidence type="ECO:0000256" key="2">
    <source>
        <dbReference type="RuleBase" id="RU003494"/>
    </source>
</evidence>
<protein>
    <submittedName>
        <fullName evidence="5">Glutathione S-transferase</fullName>
    </submittedName>
</protein>